<dbReference type="EMBL" id="BX572597">
    <property type="protein sequence ID" value="CAE26805.1"/>
    <property type="molecule type" value="Genomic_DNA"/>
</dbReference>
<name>Q6NA24_RHOPA</name>
<dbReference type="PANTHER" id="PTHR30024:SF21">
    <property type="entry name" value="ABC TRANSPORTER SUBSTRATE-BINDING PROTEIN"/>
    <property type="match status" value="1"/>
</dbReference>
<dbReference type="Pfam" id="PF09084">
    <property type="entry name" value="NMT1"/>
    <property type="match status" value="1"/>
</dbReference>
<keyword evidence="5" id="KW-1185">Reference proteome</keyword>
<dbReference type="HOGENOM" id="CLU_028871_12_2_5"/>
<keyword evidence="1" id="KW-0732">Signal</keyword>
<dbReference type="eggNOG" id="COG0715">
    <property type="taxonomic scope" value="Bacteria"/>
</dbReference>
<dbReference type="RefSeq" id="WP_011156925.1">
    <property type="nucleotide sequence ID" value="NZ_CP116810.1"/>
</dbReference>
<dbReference type="CDD" id="cd13555">
    <property type="entry name" value="PBP2_sulfate_ester_like"/>
    <property type="match status" value="1"/>
</dbReference>
<dbReference type="GeneID" id="66892387"/>
<feature type="signal peptide" evidence="1">
    <location>
        <begin position="1"/>
        <end position="23"/>
    </location>
</feature>
<dbReference type="PhylomeDB" id="Q6NA24"/>
<reference evidence="4" key="3">
    <citation type="submission" date="2022-12" db="EMBL/GenBank/DDBJ databases">
        <title>Complete genome sequence of Rhodopseudomonas palustris CGA0092 and corrections to the R. palustris CGA009 genome sequence.</title>
        <authorList>
            <person name="Mazny B.R."/>
            <person name="Sheff O.F."/>
            <person name="LaSarre B."/>
            <person name="McKinlay A."/>
            <person name="McKinlay J.B."/>
        </authorList>
    </citation>
    <scope>NUCLEOTIDE SEQUENCE</scope>
    <source>
        <strain evidence="4">CGA009</strain>
    </source>
</reference>
<dbReference type="SUPFAM" id="SSF53850">
    <property type="entry name" value="Periplasmic binding protein-like II"/>
    <property type="match status" value="1"/>
</dbReference>
<reference evidence="4" key="1">
    <citation type="submission" date="2003-07" db="EMBL/GenBank/DDBJ databases">
        <authorList>
            <consortium name="Rhodopseudomonas genome consortium"/>
            <person name="Larimer F."/>
            <person name="Harwood C."/>
        </authorList>
    </citation>
    <scope>NUCLEOTIDE SEQUENCE</scope>
    <source>
        <strain evidence="4">CGA009</strain>
    </source>
</reference>
<evidence type="ECO:0000313" key="4">
    <source>
        <dbReference type="EMBL" id="WCL91497.1"/>
    </source>
</evidence>
<evidence type="ECO:0000313" key="3">
    <source>
        <dbReference type="EMBL" id="CAE26805.1"/>
    </source>
</evidence>
<dbReference type="KEGG" id="rpa:TX73_006995"/>
<feature type="chain" id="PRO_5042809077" evidence="1">
    <location>
        <begin position="24"/>
        <end position="354"/>
    </location>
</feature>
<dbReference type="Proteomes" id="UP000001426">
    <property type="component" value="Chromosome"/>
</dbReference>
<accession>Q6NA24</accession>
<proteinExistence type="predicted"/>
<evidence type="ECO:0000313" key="5">
    <source>
        <dbReference type="Proteomes" id="UP000001426"/>
    </source>
</evidence>
<dbReference type="Gene3D" id="3.40.190.10">
    <property type="entry name" value="Periplasmic binding protein-like II"/>
    <property type="match status" value="2"/>
</dbReference>
<evidence type="ECO:0000256" key="1">
    <source>
        <dbReference type="SAM" id="SignalP"/>
    </source>
</evidence>
<gene>
    <name evidence="3" type="ordered locus">RPA1362</name>
    <name evidence="4" type="ORF">TX73_006995</name>
</gene>
<evidence type="ECO:0000259" key="2">
    <source>
        <dbReference type="Pfam" id="PF09084"/>
    </source>
</evidence>
<protein>
    <submittedName>
        <fullName evidence="4">ABC transporter substrate-binding protein</fullName>
    </submittedName>
    <submittedName>
        <fullName evidence="3">Sulfate ester transport system substrate-binding protein</fullName>
    </submittedName>
</protein>
<organism evidence="3">
    <name type="scientific">Rhodopseudomonas palustris (strain ATCC BAA-98 / CGA009)</name>
    <dbReference type="NCBI Taxonomy" id="258594"/>
    <lineage>
        <taxon>Bacteria</taxon>
        <taxon>Pseudomonadati</taxon>
        <taxon>Pseudomonadota</taxon>
        <taxon>Alphaproteobacteria</taxon>
        <taxon>Hyphomicrobiales</taxon>
        <taxon>Nitrobacteraceae</taxon>
        <taxon>Rhodopseudomonas</taxon>
    </lineage>
</organism>
<feature type="domain" description="SsuA/THI5-like" evidence="2">
    <location>
        <begin position="62"/>
        <end position="249"/>
    </location>
</feature>
<sequence>MFCALRLSAVVLFVGALLSSAFAAEPVTIRIGTPDQSAGPTPSGGMGIVTYIAGKQLLEQEFAKDGIKVEWTFFKGAGPAVNEALANRQLDVVYLGDLAAIIGRANGLATRFLVPVRGNNAYLAVPLDSDVKKVEDLKGKRVTVFKGTAYQLVLDRALAKAGLSERDLQVVNLDWSAASAALAAKQLDGNWAGLQAVTLQEKGLARIALSARDLGREFTVQSGFLAREEFIAAHPDLVQRLVTVVVKAQRDLSQSDHLEDFIIFASQRSGIPASLGRTEYGGEDLKFRFSPLIDEFVIDGLRVGVEQAKELNLVRKTFDVGSWFEPRFVDKAVEDLGLKSYWPRYDKSGQPLGQ</sequence>
<dbReference type="AlphaFoldDB" id="Q6NA24"/>
<dbReference type="PANTHER" id="PTHR30024">
    <property type="entry name" value="ALIPHATIC SULFONATES-BINDING PROTEIN-RELATED"/>
    <property type="match status" value="1"/>
</dbReference>
<dbReference type="InterPro" id="IPR015168">
    <property type="entry name" value="SsuA/THI5"/>
</dbReference>
<dbReference type="STRING" id="258594.RPA1362"/>
<dbReference type="EMBL" id="CP116810">
    <property type="protein sequence ID" value="WCL91497.1"/>
    <property type="molecule type" value="Genomic_DNA"/>
</dbReference>
<reference evidence="3 5" key="2">
    <citation type="journal article" date="2004" name="Nat. Biotechnol.">
        <title>Complete genome sequence of the metabolically versatile photosynthetic bacterium Rhodopseudomonas palustris.</title>
        <authorList>
            <person name="Larimer F.W."/>
            <person name="Chain P."/>
            <person name="Hauser L."/>
            <person name="Lamerdin J."/>
            <person name="Malfatti S."/>
            <person name="Do L."/>
            <person name="Land M.L."/>
            <person name="Pelletier D.A."/>
            <person name="Beatty J.T."/>
            <person name="Lang A.S."/>
            <person name="Tabita F.R."/>
            <person name="Gibson J.L."/>
            <person name="Hanson T.E."/>
            <person name="Bobst C."/>
            <person name="Torres J.L."/>
            <person name="Peres C."/>
            <person name="Harrison F.H."/>
            <person name="Gibson J."/>
            <person name="Harwood C.S."/>
        </authorList>
    </citation>
    <scope>NUCLEOTIDE SEQUENCE [LARGE SCALE GENOMIC DNA]</scope>
    <source>
        <strain evidence="5">ATCC BAA-98 / CGA009</strain>
        <strain evidence="3">CGA009</strain>
    </source>
</reference>